<proteinExistence type="predicted"/>
<feature type="domain" description="SGNH hydrolase-type esterase" evidence="1">
    <location>
        <begin position="23"/>
        <end position="217"/>
    </location>
</feature>
<dbReference type="EMBL" id="QVTE01000034">
    <property type="protein sequence ID" value="RFU68337.1"/>
    <property type="molecule type" value="Genomic_DNA"/>
</dbReference>
<keyword evidence="3" id="KW-1185">Reference proteome</keyword>
<comment type="caution">
    <text evidence="2">The sequence shown here is derived from an EMBL/GenBank/DDBJ whole genome shotgun (WGS) entry which is preliminary data.</text>
</comment>
<dbReference type="GO" id="GO:0016787">
    <property type="term" value="F:hydrolase activity"/>
    <property type="evidence" value="ECO:0007669"/>
    <property type="project" value="UniProtKB-KW"/>
</dbReference>
<evidence type="ECO:0000313" key="3">
    <source>
        <dbReference type="Proteomes" id="UP000264541"/>
    </source>
</evidence>
<name>A0A372LMB2_9BACI</name>
<dbReference type="OrthoDB" id="388542at2"/>
<dbReference type="Gene3D" id="3.40.50.1110">
    <property type="entry name" value="SGNH hydrolase"/>
    <property type="match status" value="1"/>
</dbReference>
<dbReference type="AlphaFoldDB" id="A0A372LMB2"/>
<reference evidence="2 3" key="1">
    <citation type="submission" date="2018-08" db="EMBL/GenBank/DDBJ databases">
        <title>Bacillus chawlae sp. nov., Bacillus glennii sp. nov., and Bacillus saganii sp. nov. Isolated from the Vehicle Assembly Building at Kennedy Space Center where the Viking Spacecraft were Assembled.</title>
        <authorList>
            <person name="Seuylemezian A."/>
            <person name="Vaishampayan P."/>
        </authorList>
    </citation>
    <scope>NUCLEOTIDE SEQUENCE [LARGE SCALE GENOMIC DNA]</scope>
    <source>
        <strain evidence="2 3">V47-23a</strain>
    </source>
</reference>
<organism evidence="2 3">
    <name type="scientific">Peribacillus saganii</name>
    <dbReference type="NCBI Taxonomy" id="2303992"/>
    <lineage>
        <taxon>Bacteria</taxon>
        <taxon>Bacillati</taxon>
        <taxon>Bacillota</taxon>
        <taxon>Bacilli</taxon>
        <taxon>Bacillales</taxon>
        <taxon>Bacillaceae</taxon>
        <taxon>Peribacillus</taxon>
    </lineage>
</organism>
<dbReference type="Pfam" id="PF13472">
    <property type="entry name" value="Lipase_GDSL_2"/>
    <property type="match status" value="1"/>
</dbReference>
<evidence type="ECO:0000259" key="1">
    <source>
        <dbReference type="Pfam" id="PF13472"/>
    </source>
</evidence>
<dbReference type="InterPro" id="IPR045136">
    <property type="entry name" value="Iah1-like"/>
</dbReference>
<gene>
    <name evidence="2" type="ORF">D0469_12525</name>
</gene>
<dbReference type="InterPro" id="IPR036514">
    <property type="entry name" value="SGNH_hydro_sf"/>
</dbReference>
<accession>A0A372LMB2</accession>
<dbReference type="InterPro" id="IPR013830">
    <property type="entry name" value="SGNH_hydro"/>
</dbReference>
<evidence type="ECO:0000313" key="2">
    <source>
        <dbReference type="EMBL" id="RFU68337.1"/>
    </source>
</evidence>
<dbReference type="PANTHER" id="PTHR14209">
    <property type="entry name" value="ISOAMYL ACETATE-HYDROLYZING ESTERASE 1"/>
    <property type="match status" value="1"/>
</dbReference>
<dbReference type="PANTHER" id="PTHR14209:SF19">
    <property type="entry name" value="ISOAMYL ACETATE-HYDROLYZING ESTERASE 1 HOMOLOG"/>
    <property type="match status" value="1"/>
</dbReference>
<keyword evidence="2" id="KW-0378">Hydrolase</keyword>
<dbReference type="Proteomes" id="UP000264541">
    <property type="component" value="Unassembled WGS sequence"/>
</dbReference>
<protein>
    <submittedName>
        <fullName evidence="2">SGNH/GDSL hydrolase family protein</fullName>
    </submittedName>
</protein>
<sequence>MLASLNLSNGTETKAAIRKVTVLFGDSNTAGSNWVANHYYSSAKWANRLLQTRPVFNAGVGGNSTGMARQRFTRDVLNKNPKTVIIMFGTNDAQIMNSNSLPRTSKANFNKNVRYFVDSLRARKINVILMTALPVIEGGKGHYYSRNREALYKPYGGAREWHDSYNDITRTIARQKGVPLIDTYRIFLQYAGGNTDQALTDSGLYDPSGIHMSMYGADVLYQTVQKTLELKRM</sequence>
<dbReference type="SUPFAM" id="SSF52266">
    <property type="entry name" value="SGNH hydrolase"/>
    <property type="match status" value="1"/>
</dbReference>